<feature type="region of interest" description="Disordered" evidence="17">
    <location>
        <begin position="1227"/>
        <end position="1296"/>
    </location>
</feature>
<feature type="compositionally biased region" description="Basic and acidic residues" evidence="17">
    <location>
        <begin position="832"/>
        <end position="867"/>
    </location>
</feature>
<evidence type="ECO:0000256" key="14">
    <source>
        <dbReference type="ARBA" id="ARBA00023204"/>
    </source>
</evidence>
<evidence type="ECO:0000256" key="7">
    <source>
        <dbReference type="ARBA" id="ARBA00022705"/>
    </source>
</evidence>
<organism evidence="19 20">
    <name type="scientific">Vanrija pseudolonga</name>
    <dbReference type="NCBI Taxonomy" id="143232"/>
    <lineage>
        <taxon>Eukaryota</taxon>
        <taxon>Fungi</taxon>
        <taxon>Dikarya</taxon>
        <taxon>Basidiomycota</taxon>
        <taxon>Agaricomycotina</taxon>
        <taxon>Tremellomycetes</taxon>
        <taxon>Trichosporonales</taxon>
        <taxon>Trichosporonaceae</taxon>
        <taxon>Vanrija</taxon>
    </lineage>
</organism>
<evidence type="ECO:0000259" key="18">
    <source>
        <dbReference type="PROSITE" id="PS50173"/>
    </source>
</evidence>
<feature type="region of interest" description="Disordered" evidence="17">
    <location>
        <begin position="463"/>
        <end position="530"/>
    </location>
</feature>
<feature type="region of interest" description="Disordered" evidence="17">
    <location>
        <begin position="1"/>
        <end position="36"/>
    </location>
</feature>
<keyword evidence="10" id="KW-0460">Magnesium</keyword>
<dbReference type="InterPro" id="IPR017961">
    <property type="entry name" value="DNA_pol_Y-fam_little_finger"/>
</dbReference>
<dbReference type="InterPro" id="IPR022880">
    <property type="entry name" value="DNApol_IV"/>
</dbReference>
<comment type="similarity">
    <text evidence="2">Belongs to the DNA polymerase type-Y family.</text>
</comment>
<dbReference type="PANTHER" id="PTHR11076">
    <property type="entry name" value="DNA REPAIR POLYMERASE UMUC / TRANSFERASE FAMILY MEMBER"/>
    <property type="match status" value="1"/>
</dbReference>
<keyword evidence="5" id="KW-0808">Transferase</keyword>
<dbReference type="Gene3D" id="3.30.1490.100">
    <property type="entry name" value="DNA polymerase, Y-family, little finger domain"/>
    <property type="match status" value="1"/>
</dbReference>
<dbReference type="GO" id="GO:0006260">
    <property type="term" value="P:DNA replication"/>
    <property type="evidence" value="ECO:0007669"/>
    <property type="project" value="UniProtKB-KW"/>
</dbReference>
<evidence type="ECO:0000256" key="17">
    <source>
        <dbReference type="SAM" id="MobiDB-lite"/>
    </source>
</evidence>
<dbReference type="RefSeq" id="XP_062627183.1">
    <property type="nucleotide sequence ID" value="XM_062771199.1"/>
</dbReference>
<comment type="subcellular location">
    <subcellularLocation>
        <location evidence="1">Nucleus</location>
    </subcellularLocation>
</comment>
<evidence type="ECO:0000256" key="13">
    <source>
        <dbReference type="ARBA" id="ARBA00023163"/>
    </source>
</evidence>
<evidence type="ECO:0000256" key="3">
    <source>
        <dbReference type="ARBA" id="ARBA00012417"/>
    </source>
</evidence>
<gene>
    <name evidence="19" type="primary">POLK</name>
    <name evidence="19" type="ORF">LOC62_03G004683</name>
</gene>
<evidence type="ECO:0000256" key="11">
    <source>
        <dbReference type="ARBA" id="ARBA00022932"/>
    </source>
</evidence>
<feature type="compositionally biased region" description="Acidic residues" evidence="17">
    <location>
        <begin position="485"/>
        <end position="495"/>
    </location>
</feature>
<dbReference type="InterPro" id="IPR018866">
    <property type="entry name" value="Znf-4CXXC_R1"/>
</dbReference>
<dbReference type="GO" id="GO:0042276">
    <property type="term" value="P:error-prone translesion synthesis"/>
    <property type="evidence" value="ECO:0007669"/>
    <property type="project" value="TreeGrafter"/>
</dbReference>
<dbReference type="Proteomes" id="UP000827549">
    <property type="component" value="Chromosome 3"/>
</dbReference>
<dbReference type="EC" id="2.7.7.7" evidence="3"/>
<dbReference type="InterPro" id="IPR001126">
    <property type="entry name" value="UmuC"/>
</dbReference>
<dbReference type="Pfam" id="PF00817">
    <property type="entry name" value="IMS"/>
    <property type="match status" value="1"/>
</dbReference>
<dbReference type="EMBL" id="CP086716">
    <property type="protein sequence ID" value="WOO81151.1"/>
    <property type="molecule type" value="Genomic_DNA"/>
</dbReference>
<dbReference type="InterPro" id="IPR043502">
    <property type="entry name" value="DNA/RNA_pol_sf"/>
</dbReference>
<dbReference type="InterPro" id="IPR043128">
    <property type="entry name" value="Rev_trsase/Diguanyl_cyclase"/>
</dbReference>
<feature type="domain" description="UmuC" evidence="18">
    <location>
        <begin position="114"/>
        <end position="293"/>
    </location>
</feature>
<keyword evidence="20" id="KW-1185">Reference proteome</keyword>
<dbReference type="FunFam" id="3.30.70.270:FF:000014">
    <property type="entry name" value="DNA polymerase kappa subunit"/>
    <property type="match status" value="1"/>
</dbReference>
<dbReference type="SUPFAM" id="SSF56672">
    <property type="entry name" value="DNA/RNA polymerases"/>
    <property type="match status" value="1"/>
</dbReference>
<dbReference type="GeneID" id="87807918"/>
<evidence type="ECO:0000256" key="1">
    <source>
        <dbReference type="ARBA" id="ARBA00004123"/>
    </source>
</evidence>
<feature type="compositionally biased region" description="Acidic residues" evidence="17">
    <location>
        <begin position="1280"/>
        <end position="1289"/>
    </location>
</feature>
<dbReference type="Pfam" id="PF10497">
    <property type="entry name" value="zf-4CXXC_R1"/>
    <property type="match status" value="1"/>
</dbReference>
<keyword evidence="11" id="KW-0239">DNA-directed DNA polymerase</keyword>
<dbReference type="Gene3D" id="3.30.70.270">
    <property type="match status" value="1"/>
</dbReference>
<feature type="compositionally biased region" description="Low complexity" evidence="17">
    <location>
        <begin position="576"/>
        <end position="590"/>
    </location>
</feature>
<evidence type="ECO:0000256" key="5">
    <source>
        <dbReference type="ARBA" id="ARBA00022679"/>
    </source>
</evidence>
<dbReference type="PROSITE" id="PS50173">
    <property type="entry name" value="UMUC"/>
    <property type="match status" value="1"/>
</dbReference>
<keyword evidence="13" id="KW-0804">Transcription</keyword>
<dbReference type="Gene3D" id="3.30.160.60">
    <property type="entry name" value="Classic Zinc Finger"/>
    <property type="match status" value="1"/>
</dbReference>
<dbReference type="Pfam" id="PF11799">
    <property type="entry name" value="IMS_C"/>
    <property type="match status" value="1"/>
</dbReference>
<evidence type="ECO:0000256" key="16">
    <source>
        <dbReference type="ARBA" id="ARBA00049244"/>
    </source>
</evidence>
<keyword evidence="6" id="KW-0548">Nucleotidyltransferase</keyword>
<comment type="catalytic activity">
    <reaction evidence="16">
        <text>DNA(n) + a 2'-deoxyribonucleoside 5'-triphosphate = DNA(n+1) + diphosphate</text>
        <dbReference type="Rhea" id="RHEA:22508"/>
        <dbReference type="Rhea" id="RHEA-COMP:17339"/>
        <dbReference type="Rhea" id="RHEA-COMP:17340"/>
        <dbReference type="ChEBI" id="CHEBI:33019"/>
        <dbReference type="ChEBI" id="CHEBI:61560"/>
        <dbReference type="ChEBI" id="CHEBI:173112"/>
        <dbReference type="EC" id="2.7.7.7"/>
    </reaction>
</comment>
<dbReference type="GO" id="GO:0005634">
    <property type="term" value="C:nucleus"/>
    <property type="evidence" value="ECO:0007669"/>
    <property type="project" value="UniProtKB-SubCell"/>
</dbReference>
<evidence type="ECO:0000313" key="20">
    <source>
        <dbReference type="Proteomes" id="UP000827549"/>
    </source>
</evidence>
<feature type="compositionally biased region" description="Low complexity" evidence="17">
    <location>
        <begin position="602"/>
        <end position="614"/>
    </location>
</feature>
<reference evidence="19" key="1">
    <citation type="submission" date="2023-10" db="EMBL/GenBank/DDBJ databases">
        <authorList>
            <person name="Noh H."/>
        </authorList>
    </citation>
    <scope>NUCLEOTIDE SEQUENCE</scope>
    <source>
        <strain evidence="19">DUCC4014</strain>
    </source>
</reference>
<dbReference type="GO" id="GO:0003887">
    <property type="term" value="F:DNA-directed DNA polymerase activity"/>
    <property type="evidence" value="ECO:0007669"/>
    <property type="project" value="UniProtKB-KW"/>
</dbReference>
<feature type="compositionally biased region" description="Polar residues" evidence="17">
    <location>
        <begin position="463"/>
        <end position="475"/>
    </location>
</feature>
<dbReference type="InterPro" id="IPR050116">
    <property type="entry name" value="DNA_polymerase-Y"/>
</dbReference>
<keyword evidence="15" id="KW-0539">Nucleus</keyword>
<dbReference type="GO" id="GO:0070987">
    <property type="term" value="P:error-free translesion synthesis"/>
    <property type="evidence" value="ECO:0007669"/>
    <property type="project" value="UniProtKB-ARBA"/>
</dbReference>
<dbReference type="GO" id="GO:0003684">
    <property type="term" value="F:damaged DNA binding"/>
    <property type="evidence" value="ECO:0007669"/>
    <property type="project" value="InterPro"/>
</dbReference>
<evidence type="ECO:0000256" key="12">
    <source>
        <dbReference type="ARBA" id="ARBA00023015"/>
    </source>
</evidence>
<evidence type="ECO:0000256" key="9">
    <source>
        <dbReference type="ARBA" id="ARBA00022763"/>
    </source>
</evidence>
<dbReference type="FunFam" id="1.10.150.810:FF:000003">
    <property type="entry name" value="DNA polymerase kappa subunit"/>
    <property type="match status" value="1"/>
</dbReference>
<dbReference type="Gene3D" id="1.10.150.810">
    <property type="match status" value="2"/>
</dbReference>
<dbReference type="Gene3D" id="3.40.1170.60">
    <property type="match status" value="1"/>
</dbReference>
<evidence type="ECO:0000313" key="19">
    <source>
        <dbReference type="EMBL" id="WOO81151.1"/>
    </source>
</evidence>
<dbReference type="InterPro" id="IPR024728">
    <property type="entry name" value="PolY_HhH_motif"/>
</dbReference>
<evidence type="ECO:0000256" key="8">
    <source>
        <dbReference type="ARBA" id="ARBA00022723"/>
    </source>
</evidence>
<proteinExistence type="inferred from homology"/>
<dbReference type="GO" id="GO:0006281">
    <property type="term" value="P:DNA repair"/>
    <property type="evidence" value="ECO:0007669"/>
    <property type="project" value="UniProtKB-KW"/>
</dbReference>
<name>A0AAF0YB40_9TREE</name>
<evidence type="ECO:0000256" key="4">
    <source>
        <dbReference type="ARBA" id="ARBA00016178"/>
    </source>
</evidence>
<accession>A0AAF0YB40</accession>
<sequence length="1345" mass="147726">MDTRPKVEDTTDDARAAAEKRQKSFERSLAGPSVGKAGLARDQTEINRIIADASKGSKFYNRQVLKDKELTEKIEWFKAKRDELVKEAQLERLTTEADKILLEVEATRDLSQTIVHVDMDAFYAAVEVQRDPSLKGKAFGVGYGVLCTASYEARKLGCRSGMAGFIAKKLCPHIIFTELHFDLYTAASTKVRDVLKRYDPSLMMAGLDEGYLNITPYMNEHSMSAWDVVAQLRTEVEASTDLTISAGIAPNRMLAKICSDKNKPNGAYELPFDRATVTAFMRDLPVRKIPGFGRVTERCLEGLGVETCGQIYEQRAELLAMDHWFGFRGLCKAYLGIASNVVEPYKREERKSVGVERTFRDKTDDAEILAELESIAEELEKDLTTLQYSGKTVTVKYKLHTYENKTRALSVKKYINTKDEILPIALDLMRKELPVRIRLLGIRLSNLKDLTIPDKGIKTFFTSKATADEPQSSRRAASETIDLSLLDEDEEDEEQNLLGDDFKRPLDEPDGGDDDLATPGSSPVPDKDPEHILGPVCPLCSKALGPGTSNSELNQHIDMCLNRDALGAGTLTGNETATAPTSQAPSSSPSLSPPPPVKRKASSSGADGAAATPSKKAKPATENGGQTTPHERGTYCHQCRTKCEPEDVLRCTRLRKYTKATPARACNLAWCLRDLKKRYGLDPDAIRSRKPGPDDGAVHDTTKEYVFACPCCLEECQNATCRKKKGLEPLGDIVKLAAKAGVSALDLVSKTDAEGPKPQGKARTSVVVDLSGELSELSDVDGQQQLPKAKPKAKKARPSGAKDAKSTSTPKGKGKEVKGKDSTKKGKVAAAKGKDAKGKAAAEVKKEAKPKEKKPPAPKPVVEKPVDPPAFEKVDTRLSQEEAEQRMYLREFVFRFRGLLGIPDRNLGPLDDFDRPLSEASVRLLAGAMLDLIREEREATWDEDTADLVQNSREELRYYADLARFASIFNTLTDVLALELPPAPETAQERNDRAMRALLDLGDDEAVPGWTDAAPSRRTAASRVPQASEVVRMIIALINSAIHSPRIRAEMDPGVYDFEARQRNFKQLKEEKTRWDGEKKKLGQERVLAKSAAQTKVSDTAQHDHNMRNQLLNVNLRAVLARKNMRFEPIGTDLDGRVYYFMTPRVLEENDRRAPTGWASGLLVWGRGVEQSETAAANGSAAAAAAATDELPPMVERWTHFGKSETVRQLSKWLAWRFRRHVATMAPAAPKAKTPKKKKSADVASATATPSRPGGGSRKGSLLGVVIPHKTPNGVKREDGDDDGNESDSDLSSAPSEDDLLALLNPEGYAASADAVKEQGAALTQRVDEVAEWLAVLEWKGLGEI</sequence>
<dbReference type="GO" id="GO:0046872">
    <property type="term" value="F:metal ion binding"/>
    <property type="evidence" value="ECO:0007669"/>
    <property type="project" value="UniProtKB-KW"/>
</dbReference>
<evidence type="ECO:0000256" key="2">
    <source>
        <dbReference type="ARBA" id="ARBA00010945"/>
    </source>
</evidence>
<feature type="compositionally biased region" description="Basic and acidic residues" evidence="17">
    <location>
        <begin position="813"/>
        <end position="824"/>
    </location>
</feature>
<protein>
    <recommendedName>
        <fullName evidence="4">DNA polymerase kappa</fullName>
        <ecNumber evidence="3">2.7.7.7</ecNumber>
    </recommendedName>
</protein>
<dbReference type="PANTHER" id="PTHR11076:SF33">
    <property type="entry name" value="DNA POLYMERASE KAPPA"/>
    <property type="match status" value="1"/>
</dbReference>
<feature type="region of interest" description="Disordered" evidence="17">
    <location>
        <begin position="571"/>
        <end position="631"/>
    </location>
</feature>
<dbReference type="CDD" id="cd03586">
    <property type="entry name" value="PolY_Pol_IV_kappa"/>
    <property type="match status" value="1"/>
</dbReference>
<dbReference type="FunFam" id="3.40.1170.60:FF:000014">
    <property type="entry name" value="Related to DNA polymerase kappa"/>
    <property type="match status" value="1"/>
</dbReference>
<feature type="region of interest" description="Disordered" evidence="17">
    <location>
        <begin position="776"/>
        <end position="867"/>
    </location>
</feature>
<keyword evidence="7" id="KW-0235">DNA replication</keyword>
<dbReference type="FunFam" id="3.30.1490.100:FF:000004">
    <property type="entry name" value="DNA polymerase IV"/>
    <property type="match status" value="1"/>
</dbReference>
<keyword evidence="8" id="KW-0479">Metal-binding</keyword>
<dbReference type="NCBIfam" id="NF002677">
    <property type="entry name" value="PRK02406.1"/>
    <property type="match status" value="1"/>
</dbReference>
<evidence type="ECO:0000256" key="6">
    <source>
        <dbReference type="ARBA" id="ARBA00022695"/>
    </source>
</evidence>
<dbReference type="Pfam" id="PF11798">
    <property type="entry name" value="IMS_HHH"/>
    <property type="match status" value="1"/>
</dbReference>
<dbReference type="InterPro" id="IPR036775">
    <property type="entry name" value="DNA_pol_Y-fam_lit_finger_sf"/>
</dbReference>
<dbReference type="SUPFAM" id="SSF100879">
    <property type="entry name" value="Lesion bypass DNA polymerase (Y-family), little finger domain"/>
    <property type="match status" value="1"/>
</dbReference>
<keyword evidence="9" id="KW-0227">DNA damage</keyword>
<evidence type="ECO:0000256" key="10">
    <source>
        <dbReference type="ARBA" id="ARBA00022842"/>
    </source>
</evidence>
<feature type="compositionally biased region" description="Basic and acidic residues" evidence="17">
    <location>
        <begin position="1"/>
        <end position="26"/>
    </location>
</feature>
<keyword evidence="14" id="KW-0234">DNA repair</keyword>
<keyword evidence="12" id="KW-0805">Transcription regulation</keyword>
<evidence type="ECO:0000256" key="15">
    <source>
        <dbReference type="ARBA" id="ARBA00023242"/>
    </source>
</evidence>